<dbReference type="EMBL" id="SODA01000003">
    <property type="protein sequence ID" value="TDW06958.1"/>
    <property type="molecule type" value="Genomic_DNA"/>
</dbReference>
<feature type="transmembrane region" description="Helical" evidence="1">
    <location>
        <begin position="12"/>
        <end position="35"/>
    </location>
</feature>
<evidence type="ECO:0000313" key="2">
    <source>
        <dbReference type="EMBL" id="TDW06958.1"/>
    </source>
</evidence>
<name>A0A4V3G5W6_9FIRM</name>
<evidence type="ECO:0000313" key="3">
    <source>
        <dbReference type="Proteomes" id="UP000294697"/>
    </source>
</evidence>
<dbReference type="RefSeq" id="WP_111571262.1">
    <property type="nucleotide sequence ID" value="NZ_QLME01000003.1"/>
</dbReference>
<dbReference type="AlphaFoldDB" id="A0A4V3G5W6"/>
<evidence type="ECO:0000256" key="1">
    <source>
        <dbReference type="SAM" id="Phobius"/>
    </source>
</evidence>
<proteinExistence type="predicted"/>
<organism evidence="2 3">
    <name type="scientific">Halanaerobium saccharolyticum</name>
    <dbReference type="NCBI Taxonomy" id="43595"/>
    <lineage>
        <taxon>Bacteria</taxon>
        <taxon>Bacillati</taxon>
        <taxon>Bacillota</taxon>
        <taxon>Clostridia</taxon>
        <taxon>Halanaerobiales</taxon>
        <taxon>Halanaerobiaceae</taxon>
        <taxon>Halanaerobium</taxon>
    </lineage>
</organism>
<comment type="caution">
    <text evidence="2">The sequence shown here is derived from an EMBL/GenBank/DDBJ whole genome shotgun (WGS) entry which is preliminary data.</text>
</comment>
<feature type="transmembrane region" description="Helical" evidence="1">
    <location>
        <begin position="41"/>
        <end position="61"/>
    </location>
</feature>
<reference evidence="2 3" key="1">
    <citation type="submission" date="2019-03" db="EMBL/GenBank/DDBJ databases">
        <title>Subsurface microbial communities from deep shales in Ohio and West Virginia, USA.</title>
        <authorList>
            <person name="Wrighton K."/>
        </authorList>
    </citation>
    <scope>NUCLEOTIDE SEQUENCE [LARGE SCALE GENOMIC DNA]</scope>
    <source>
        <strain evidence="2 3">MSL9.2</strain>
    </source>
</reference>
<keyword evidence="1" id="KW-0472">Membrane</keyword>
<dbReference type="Proteomes" id="UP000294697">
    <property type="component" value="Unassembled WGS sequence"/>
</dbReference>
<sequence>MLKSTKYNTILYFLSILAFIMGFIIVIPLVLAFIYQEGNSIYQAFYYTIIISLITGTILKLPEELK</sequence>
<accession>A0A4V3G5W6</accession>
<dbReference type="OrthoDB" id="9810952at2"/>
<keyword evidence="1" id="KW-1133">Transmembrane helix</keyword>
<protein>
    <submittedName>
        <fullName evidence="2">Uncharacterized protein</fullName>
    </submittedName>
</protein>
<keyword evidence="1" id="KW-0812">Transmembrane</keyword>
<gene>
    <name evidence="2" type="ORF">C8C77_10388</name>
</gene>